<dbReference type="InterPro" id="IPR022042">
    <property type="entry name" value="snRNA-activating_su3"/>
</dbReference>
<keyword evidence="6" id="KW-0804">Transcription</keyword>
<evidence type="ECO:0000256" key="1">
    <source>
        <dbReference type="ARBA" id="ARBA00004123"/>
    </source>
</evidence>
<evidence type="ECO:0000256" key="4">
    <source>
        <dbReference type="ARBA" id="ARBA00023015"/>
    </source>
</evidence>
<dbReference type="GO" id="GO:0001046">
    <property type="term" value="F:core promoter sequence-specific DNA binding"/>
    <property type="evidence" value="ECO:0007669"/>
    <property type="project" value="TreeGrafter"/>
</dbReference>
<proteinExistence type="inferred from homology"/>
<comment type="similarity">
    <text evidence="2">Belongs to the SNAPC3/SRD2 family.</text>
</comment>
<dbReference type="Proteomes" id="UP000597762">
    <property type="component" value="Unassembled WGS sequence"/>
</dbReference>
<keyword evidence="7" id="KW-0539">Nucleus</keyword>
<name>A0A812CQ56_ACAPH</name>
<protein>
    <recommendedName>
        <fullName evidence="3">snRNA-activating protein complex subunit 3</fullName>
    </recommendedName>
    <alternativeName>
        <fullName evidence="10">Small nuclear RNA-activating complex polypeptide 3</fullName>
    </alternativeName>
</protein>
<dbReference type="PANTHER" id="PTHR13421">
    <property type="entry name" value="SNRNA-ACTIVATING PROTEIN COMPLEX SUBUNIT 3"/>
    <property type="match status" value="1"/>
</dbReference>
<dbReference type="GO" id="GO:0001006">
    <property type="term" value="F:RNA polymerase III type 3 promoter sequence-specific DNA binding"/>
    <property type="evidence" value="ECO:0007669"/>
    <property type="project" value="TreeGrafter"/>
</dbReference>
<evidence type="ECO:0000313" key="11">
    <source>
        <dbReference type="EMBL" id="CAE1276591.1"/>
    </source>
</evidence>
<dbReference type="GO" id="GO:0005634">
    <property type="term" value="C:nucleus"/>
    <property type="evidence" value="ECO:0007669"/>
    <property type="project" value="UniProtKB-SubCell"/>
</dbReference>
<accession>A0A812CQ56</accession>
<dbReference type="GO" id="GO:0003681">
    <property type="term" value="F:bent DNA binding"/>
    <property type="evidence" value="ECO:0007669"/>
    <property type="project" value="TreeGrafter"/>
</dbReference>
<evidence type="ECO:0000256" key="10">
    <source>
        <dbReference type="ARBA" id="ARBA00029606"/>
    </source>
</evidence>
<dbReference type="GO" id="GO:0042795">
    <property type="term" value="P:snRNA transcription by RNA polymerase II"/>
    <property type="evidence" value="ECO:0007669"/>
    <property type="project" value="TreeGrafter"/>
</dbReference>
<comment type="function">
    <text evidence="8">Part of the SNAPc complex required for the transcription of both RNA polymerase II and III small-nuclear RNA genes. Binds to the proximal sequence element (PSE), a non-TATA-box basal promoter element common to these 2 types of genes. Recruits TBP and BRF2 to the U6 snRNA TATA box.</text>
</comment>
<dbReference type="GO" id="GO:0019185">
    <property type="term" value="C:snRNA-activating protein complex"/>
    <property type="evidence" value="ECO:0007669"/>
    <property type="project" value="TreeGrafter"/>
</dbReference>
<keyword evidence="12" id="KW-1185">Reference proteome</keyword>
<organism evidence="11 12">
    <name type="scientific">Acanthosepion pharaonis</name>
    <name type="common">Pharaoh cuttlefish</name>
    <name type="synonym">Sepia pharaonis</name>
    <dbReference type="NCBI Taxonomy" id="158019"/>
    <lineage>
        <taxon>Eukaryota</taxon>
        <taxon>Metazoa</taxon>
        <taxon>Spiralia</taxon>
        <taxon>Lophotrochozoa</taxon>
        <taxon>Mollusca</taxon>
        <taxon>Cephalopoda</taxon>
        <taxon>Coleoidea</taxon>
        <taxon>Decapodiformes</taxon>
        <taxon>Sepiida</taxon>
        <taxon>Sepiina</taxon>
        <taxon>Sepiidae</taxon>
        <taxon>Acanthosepion</taxon>
    </lineage>
</organism>
<dbReference type="OrthoDB" id="46583at2759"/>
<gene>
    <name evidence="11" type="ORF">SPHA_40150</name>
</gene>
<keyword evidence="4" id="KW-0805">Transcription regulation</keyword>
<dbReference type="Pfam" id="PF12251">
    <property type="entry name" value="SNAPC3"/>
    <property type="match status" value="1"/>
</dbReference>
<comment type="caution">
    <text evidence="11">The sequence shown here is derived from an EMBL/GenBank/DDBJ whole genome shotgun (WGS) entry which is preliminary data.</text>
</comment>
<evidence type="ECO:0000256" key="6">
    <source>
        <dbReference type="ARBA" id="ARBA00023163"/>
    </source>
</evidence>
<dbReference type="GO" id="GO:0042796">
    <property type="term" value="P:snRNA transcription by RNA polymerase III"/>
    <property type="evidence" value="ECO:0007669"/>
    <property type="project" value="TreeGrafter"/>
</dbReference>
<evidence type="ECO:0000256" key="5">
    <source>
        <dbReference type="ARBA" id="ARBA00023125"/>
    </source>
</evidence>
<keyword evidence="5" id="KW-0238">DNA-binding</keyword>
<dbReference type="PANTHER" id="PTHR13421:SF16">
    <property type="entry name" value="SNRNA-ACTIVATING PROTEIN COMPLEX SUBUNIT 3"/>
    <property type="match status" value="1"/>
</dbReference>
<dbReference type="AlphaFoldDB" id="A0A812CQ56"/>
<evidence type="ECO:0000256" key="2">
    <source>
        <dbReference type="ARBA" id="ARBA00010410"/>
    </source>
</evidence>
<reference evidence="11" key="1">
    <citation type="submission" date="2021-01" db="EMBL/GenBank/DDBJ databases">
        <authorList>
            <person name="Li R."/>
            <person name="Bekaert M."/>
        </authorList>
    </citation>
    <scope>NUCLEOTIDE SEQUENCE</scope>
    <source>
        <strain evidence="11">Farmed</strain>
    </source>
</reference>
<comment type="subcellular location">
    <subcellularLocation>
        <location evidence="1">Nucleus</location>
    </subcellularLocation>
</comment>
<comment type="subunit">
    <text evidence="9">Part of the SNAPc complex composed of 5 subunits: SNAPC1, SNAPC2, SNAPC3, SNAPC4 and SNAPC5. SNAPC3 interacts with SNAPC1.</text>
</comment>
<evidence type="ECO:0000256" key="7">
    <source>
        <dbReference type="ARBA" id="ARBA00023242"/>
    </source>
</evidence>
<dbReference type="GO" id="GO:0000978">
    <property type="term" value="F:RNA polymerase II cis-regulatory region sequence-specific DNA binding"/>
    <property type="evidence" value="ECO:0007669"/>
    <property type="project" value="TreeGrafter"/>
</dbReference>
<evidence type="ECO:0000256" key="9">
    <source>
        <dbReference type="ARBA" id="ARBA00025958"/>
    </source>
</evidence>
<evidence type="ECO:0000256" key="8">
    <source>
        <dbReference type="ARBA" id="ARBA00025193"/>
    </source>
</evidence>
<dbReference type="EMBL" id="CAHIKZ030001891">
    <property type="protein sequence ID" value="CAE1276591.1"/>
    <property type="molecule type" value="Genomic_DNA"/>
</dbReference>
<evidence type="ECO:0000256" key="3">
    <source>
        <dbReference type="ARBA" id="ARBA00013634"/>
    </source>
</evidence>
<sequence length="333" mass="38880">MNVDDETLKNLSQRCGEYSLRCGREDQLKYQSVDLFPEDIDLVTVNLQKNDIEKRKNYPIYRSLISRRQRNRFLFTHMLSPTHNQPSPEDRISTPDAILQVALYKPSKRIGNNITRTLSNDSASLENVYAILGQQKLTELRDRIRCVNDVLVTGDYSDNPDLNISLCAWDVFKSGTFFIENVFYDDTRQPDNLKYSKEIVEWAAKSGIEYQCKTMETTKFNELTVRIGCPYLYLHQGNCEHLLVFSDIRMVHPHDNLNINEYPCVIQRSNKRRTICRVCAYASARWRTVESEHALNSTSFFCDACFRSLHYDKDGKKLGNFKAYKYFDEHTVL</sequence>
<evidence type="ECO:0000313" key="12">
    <source>
        <dbReference type="Proteomes" id="UP000597762"/>
    </source>
</evidence>